<evidence type="ECO:0000256" key="1">
    <source>
        <dbReference type="SAM" id="Phobius"/>
    </source>
</evidence>
<organism evidence="2 3">
    <name type="scientific">Candidatus Nitrosymbiomonas proteolyticus</name>
    <dbReference type="NCBI Taxonomy" id="2608984"/>
    <lineage>
        <taxon>Bacteria</taxon>
        <taxon>Bacillati</taxon>
        <taxon>Armatimonadota</taxon>
        <taxon>Armatimonadota incertae sedis</taxon>
        <taxon>Candidatus Nitrosymbiomonas</taxon>
    </lineage>
</organism>
<dbReference type="AlphaFoldDB" id="A0A809RDI4"/>
<dbReference type="EMBL" id="AP021858">
    <property type="protein sequence ID" value="BBO24698.1"/>
    <property type="molecule type" value="Genomic_DNA"/>
</dbReference>
<gene>
    <name evidence="2" type="ORF">NPRO_22930</name>
</gene>
<dbReference type="Pfam" id="PF06947">
    <property type="entry name" value="DUF1290"/>
    <property type="match status" value="1"/>
</dbReference>
<evidence type="ECO:0000313" key="3">
    <source>
        <dbReference type="Proteomes" id="UP000662873"/>
    </source>
</evidence>
<feature type="transmembrane region" description="Helical" evidence="1">
    <location>
        <begin position="83"/>
        <end position="103"/>
    </location>
</feature>
<proteinExistence type="predicted"/>
<accession>A0A809RDI4</accession>
<feature type="transmembrane region" description="Helical" evidence="1">
    <location>
        <begin position="28"/>
        <end position="47"/>
    </location>
</feature>
<feature type="transmembrane region" description="Helical" evidence="1">
    <location>
        <begin position="59"/>
        <end position="77"/>
    </location>
</feature>
<reference evidence="2" key="1">
    <citation type="journal article" name="DNA Res.">
        <title>The physiological potential of anammox bacteria as revealed by their core genome structure.</title>
        <authorList>
            <person name="Okubo T."/>
            <person name="Toyoda A."/>
            <person name="Fukuhara K."/>
            <person name="Uchiyama I."/>
            <person name="Harigaya Y."/>
            <person name="Kuroiwa M."/>
            <person name="Suzuki T."/>
            <person name="Murakami Y."/>
            <person name="Suwa Y."/>
            <person name="Takami H."/>
        </authorList>
    </citation>
    <scope>NUCLEOTIDE SEQUENCE</scope>
    <source>
        <strain evidence="2">317325-2</strain>
    </source>
</reference>
<protein>
    <recommendedName>
        <fullName evidence="4">Small basic protein</fullName>
    </recommendedName>
</protein>
<dbReference type="Proteomes" id="UP000662873">
    <property type="component" value="Chromosome"/>
</dbReference>
<dbReference type="InterPro" id="IPR009709">
    <property type="entry name" value="DUF1290"/>
</dbReference>
<keyword evidence="1" id="KW-0472">Membrane</keyword>
<keyword evidence="1" id="KW-1133">Transmembrane helix</keyword>
<sequence>MIVLPLVALALGVIIALMLQLGPVSGLAGFYVGLACLAGLDTVCGGVRSGVEGKFSTDVFLTGFVSNVVIAFFLAWLGDQIGINLFLAAVLVMGSRIFTNLSLIRRMMLTKWRDARERRRLLEQSQSSQS</sequence>
<dbReference type="KEGG" id="npy:NPRO_22930"/>
<name>A0A809RDI4_9BACT</name>
<evidence type="ECO:0008006" key="4">
    <source>
        <dbReference type="Google" id="ProtNLM"/>
    </source>
</evidence>
<keyword evidence="1" id="KW-0812">Transmembrane</keyword>
<evidence type="ECO:0000313" key="2">
    <source>
        <dbReference type="EMBL" id="BBO24698.1"/>
    </source>
</evidence>